<evidence type="ECO:0000313" key="2">
    <source>
        <dbReference type="Proteomes" id="UP000092584"/>
    </source>
</evidence>
<evidence type="ECO:0000313" key="1">
    <source>
        <dbReference type="EMBL" id="OBY64222.1"/>
    </source>
</evidence>
<name>A0A1B8TXB0_9FLAO</name>
<comment type="caution">
    <text evidence="1">The sequence shown here is derived from an EMBL/GenBank/DDBJ whole genome shotgun (WGS) entry which is preliminary data.</text>
</comment>
<dbReference type="EMBL" id="LSFM01000022">
    <property type="protein sequence ID" value="OBY64222.1"/>
    <property type="molecule type" value="Genomic_DNA"/>
</dbReference>
<protein>
    <submittedName>
        <fullName evidence="1">Uncharacterized protein</fullName>
    </submittedName>
</protein>
<reference evidence="2" key="1">
    <citation type="submission" date="2016-02" db="EMBL/GenBank/DDBJ databases">
        <authorList>
            <person name="Shin S.-K."/>
            <person name="Yi H."/>
            <person name="Kim E."/>
        </authorList>
    </citation>
    <scope>NUCLEOTIDE SEQUENCE [LARGE SCALE GENOMIC DNA]</scope>
    <source>
        <strain evidence="2">LPB0003</strain>
    </source>
</reference>
<organism evidence="1 2">
    <name type="scientific">Polaribacter vadi</name>
    <dbReference type="NCBI Taxonomy" id="1774273"/>
    <lineage>
        <taxon>Bacteria</taxon>
        <taxon>Pseudomonadati</taxon>
        <taxon>Bacteroidota</taxon>
        <taxon>Flavobacteriia</taxon>
        <taxon>Flavobacteriales</taxon>
        <taxon>Flavobacteriaceae</taxon>
    </lineage>
</organism>
<proteinExistence type="predicted"/>
<dbReference type="AlphaFoldDB" id="A0A1B8TXB0"/>
<dbReference type="RefSeq" id="WP_065318972.1">
    <property type="nucleotide sequence ID" value="NZ_CP017477.1"/>
</dbReference>
<dbReference type="OrthoDB" id="894023at2"/>
<dbReference type="Proteomes" id="UP000092584">
    <property type="component" value="Unassembled WGS sequence"/>
</dbReference>
<accession>A0A1B8TXB0</accession>
<gene>
    <name evidence="1" type="ORF">LPB3_07465</name>
</gene>
<keyword evidence="2" id="KW-1185">Reference proteome</keyword>
<sequence length="204" mass="24239">MQLDFDRARRMRNGRVHKDSHSFMGVVGYPINNIRLIINLINQLFLEESEIKNNIKKENEYKKQILNFQYKPMILEFNNKRILINNILSFKYIKYNKTELLLLLVEPVLTDTFNLLEENPSRNPLLITFKDFNVNKEQIIGLDQNDKQQSIKFTNKDENIIVYNNFVDDKGRLSDINKTVYDLGIIGDAPWEMEKIMFDNSWSK</sequence>
<dbReference type="KEGG" id="pob:LPB03_05030"/>